<dbReference type="RefSeq" id="WP_124146722.1">
    <property type="nucleotide sequence ID" value="NZ_CAWOKI010000189.1"/>
</dbReference>
<dbReference type="OrthoDB" id="6396118at2"/>
<reference evidence="1 2" key="1">
    <citation type="journal article" date="2018" name="ACS Chem. Biol.">
        <title>Ketoreductase domain dysfunction expands chemodiversity: malyngamide biosynthesis in the cyanobacterium Okeania hirsuta.</title>
        <authorList>
            <person name="Moss N.A."/>
            <person name="Leao T."/>
            <person name="Rankin M."/>
            <person name="McCullough T.M."/>
            <person name="Qu P."/>
            <person name="Korobeynikov A."/>
            <person name="Smith J.L."/>
            <person name="Gerwick L."/>
            <person name="Gerwick W.H."/>
        </authorList>
    </citation>
    <scope>NUCLEOTIDE SEQUENCE [LARGE SCALE GENOMIC DNA]</scope>
    <source>
        <strain evidence="1 2">PAB10Feb10-1</strain>
    </source>
</reference>
<comment type="caution">
    <text evidence="1">The sequence shown here is derived from an EMBL/GenBank/DDBJ whole genome shotgun (WGS) entry which is preliminary data.</text>
</comment>
<gene>
    <name evidence="1" type="ORF">D5R40_14160</name>
</gene>
<organism evidence="1 2">
    <name type="scientific">Okeania hirsuta</name>
    <dbReference type="NCBI Taxonomy" id="1458930"/>
    <lineage>
        <taxon>Bacteria</taxon>
        <taxon>Bacillati</taxon>
        <taxon>Cyanobacteriota</taxon>
        <taxon>Cyanophyceae</taxon>
        <taxon>Oscillatoriophycideae</taxon>
        <taxon>Oscillatoriales</taxon>
        <taxon>Microcoleaceae</taxon>
        <taxon>Okeania</taxon>
    </lineage>
</organism>
<keyword evidence="2" id="KW-1185">Reference proteome</keyword>
<dbReference type="EMBL" id="RCBY01000070">
    <property type="protein sequence ID" value="RQH42976.1"/>
    <property type="molecule type" value="Genomic_DNA"/>
</dbReference>
<name>A0A3N6PCH5_9CYAN</name>
<evidence type="ECO:0000313" key="2">
    <source>
        <dbReference type="Proteomes" id="UP000269154"/>
    </source>
</evidence>
<dbReference type="AlphaFoldDB" id="A0A3N6PCH5"/>
<sequence length="330" mass="38191">MSRNIRLFPSYSQRENQTTNHCLLILKMLYEENPKFLSEVLSKLLGEGLSGKVGVKFTQQVRRKQSTPDGEITQEPFSIFIETKRGNNFDEGQLLRHLESLKQKQGAKVLIALANYEQDEPNDPAFSNVKKIAEADKILFLPISFEYFLESIKVEGLSKSLADAIADLEEYFDEENLLPSWKYRLDVVNCAGTYDDVINHNIYVCTAKGGQYSHRRSLYFGVYRNKQVDRVAKIEAVVDIESEDEYSIKWKNVDKSDEELVEIARNRRSYIDNSWYPARVFLLADLHPTNFRKTTPGGMQSSKRYFYIGSVNDVTDLAEKLKDETWEQYQ</sequence>
<proteinExistence type="predicted"/>
<dbReference type="Proteomes" id="UP000269154">
    <property type="component" value="Unassembled WGS sequence"/>
</dbReference>
<protein>
    <submittedName>
        <fullName evidence="1">Uncharacterized protein</fullName>
    </submittedName>
</protein>
<evidence type="ECO:0000313" key="1">
    <source>
        <dbReference type="EMBL" id="RQH42976.1"/>
    </source>
</evidence>
<accession>A0A3N6PCH5</accession>